<protein>
    <submittedName>
        <fullName evidence="10">FtsX-like permease family protein</fullName>
    </submittedName>
</protein>
<feature type="domain" description="ABC3 transporter permease C-terminal" evidence="8">
    <location>
        <begin position="642"/>
        <end position="764"/>
    </location>
</feature>
<feature type="transmembrane region" description="Helical" evidence="7">
    <location>
        <begin position="339"/>
        <end position="361"/>
    </location>
</feature>
<feature type="transmembrane region" description="Helical" evidence="7">
    <location>
        <begin position="294"/>
        <end position="319"/>
    </location>
</feature>
<keyword evidence="2" id="KW-1003">Cell membrane</keyword>
<dbReference type="Pfam" id="PF02687">
    <property type="entry name" value="FtsX"/>
    <property type="match status" value="2"/>
</dbReference>
<dbReference type="PANTHER" id="PTHR30572:SF4">
    <property type="entry name" value="ABC TRANSPORTER PERMEASE YTRF"/>
    <property type="match status" value="1"/>
</dbReference>
<feature type="transmembrane region" description="Helical" evidence="7">
    <location>
        <begin position="417"/>
        <end position="436"/>
    </location>
</feature>
<feature type="domain" description="ABC3 transporter permease C-terminal" evidence="8">
    <location>
        <begin position="252"/>
        <end position="369"/>
    </location>
</feature>
<organism evidence="10 11">
    <name type="scientific">Actinoplanes sandaracinus</name>
    <dbReference type="NCBI Taxonomy" id="3045177"/>
    <lineage>
        <taxon>Bacteria</taxon>
        <taxon>Bacillati</taxon>
        <taxon>Actinomycetota</taxon>
        <taxon>Actinomycetes</taxon>
        <taxon>Micromonosporales</taxon>
        <taxon>Micromonosporaceae</taxon>
        <taxon>Actinoplanes</taxon>
    </lineage>
</organism>
<keyword evidence="3 7" id="KW-0812">Transmembrane</keyword>
<evidence type="ECO:0000256" key="4">
    <source>
        <dbReference type="ARBA" id="ARBA00022989"/>
    </source>
</evidence>
<feature type="domain" description="MacB-like periplasmic core" evidence="9">
    <location>
        <begin position="416"/>
        <end position="616"/>
    </location>
</feature>
<evidence type="ECO:0000256" key="3">
    <source>
        <dbReference type="ARBA" id="ARBA00022692"/>
    </source>
</evidence>
<proteinExistence type="inferred from homology"/>
<evidence type="ECO:0000256" key="7">
    <source>
        <dbReference type="SAM" id="Phobius"/>
    </source>
</evidence>
<feature type="transmembrane region" description="Helical" evidence="7">
    <location>
        <begin position="245"/>
        <end position="274"/>
    </location>
</feature>
<accession>A0ABT6WR79</accession>
<feature type="transmembrane region" description="Helical" evidence="7">
    <location>
        <begin position="20"/>
        <end position="40"/>
    </location>
</feature>
<evidence type="ECO:0000313" key="10">
    <source>
        <dbReference type="EMBL" id="MDI6102209.1"/>
    </source>
</evidence>
<gene>
    <name evidence="10" type="ORF">QLQ12_26685</name>
</gene>
<comment type="subcellular location">
    <subcellularLocation>
        <location evidence="1">Cell membrane</location>
        <topology evidence="1">Multi-pass membrane protein</topology>
    </subcellularLocation>
</comment>
<dbReference type="Pfam" id="PF12704">
    <property type="entry name" value="MacB_PCD"/>
    <property type="match status" value="1"/>
</dbReference>
<dbReference type="RefSeq" id="WP_282763228.1">
    <property type="nucleotide sequence ID" value="NZ_JASCTH010000018.1"/>
</dbReference>
<evidence type="ECO:0000259" key="8">
    <source>
        <dbReference type="Pfam" id="PF02687"/>
    </source>
</evidence>
<dbReference type="InterPro" id="IPR025857">
    <property type="entry name" value="MacB_PCD"/>
</dbReference>
<feature type="transmembrane region" description="Helical" evidence="7">
    <location>
        <begin position="683"/>
        <end position="705"/>
    </location>
</feature>
<keyword evidence="4 7" id="KW-1133">Transmembrane helix</keyword>
<dbReference type="InterPro" id="IPR050250">
    <property type="entry name" value="Macrolide_Exporter_MacB"/>
</dbReference>
<dbReference type="PANTHER" id="PTHR30572">
    <property type="entry name" value="MEMBRANE COMPONENT OF TRANSPORTER-RELATED"/>
    <property type="match status" value="1"/>
</dbReference>
<comment type="caution">
    <text evidence="10">The sequence shown here is derived from an EMBL/GenBank/DDBJ whole genome shotgun (WGS) entry which is preliminary data.</text>
</comment>
<evidence type="ECO:0000256" key="1">
    <source>
        <dbReference type="ARBA" id="ARBA00004651"/>
    </source>
</evidence>
<keyword evidence="5 7" id="KW-0472">Membrane</keyword>
<feature type="transmembrane region" description="Helical" evidence="7">
    <location>
        <begin position="641"/>
        <end position="663"/>
    </location>
</feature>
<sequence length="772" mass="79997">MSAVWAAARAAIRRRKLQTFVIGLVVLLCTTTTVVSLALLDATSAPFDRAFAEQRGAHAVAVYDPAVVTGTRLAAAKSGVESAAGPFGQVVLDPENDPGPLLRGQITVVGRADPGGEVDRLDLWRGRWPSAPGEIVLNETRMDDPIGLQITDDMKTVQAGGVTLTVVGWAYSLSATADAWVTPEQMTALRPTGTQMLYRFSGDVSTREAIEQRLAGVTAGLPGQALLAARPYQVIKEEMAESAGVYLALLGAFGVLGLLVAVIIVGNVVSGAVVSGFRHIGVLKSVGFTPRQVVAVYLTMVTVPAMVGAVTGTALGSLAAQPLVADTFRDLGLGQDAGVRIWVLAAGLIGVPGLVLLAALLPATRAHRLSAAEAISAGSSPRRGRGLRIQRALSGTRLPRSVSLGLGLPFARPARTALTMASLLLGVTTVTFATGLSESILRVAALSAEAGGNVGVVSRPPGLGEGTQRTPAEVEAMLRAIPGTAQVGVAARKDVVILGHSEPVEFGFVRGDVAAMGYERQLLEGRWLSGPGEVVAPVQLLNARGLKVGDTLTADLDGARLSLTVVGAMYEGLPGPSDGLIAAWRDLDGLSKDDFYYMVQLRDGADMEGYLAAVRAADPGLDAWDNTGDDELTVIVTGSSALFAVLLAAVAALGVLNTVALNVQDRRRDLGMLKSIGMTPRQVIAMLVTSMAALGVLGGLIGIPVGMAAHRIVVPAAADAVKLTLPDYVLRVWEPGTLALMVLSGVLIAVLGALLPARSAARLTIARVLHNE</sequence>
<keyword evidence="11" id="KW-1185">Reference proteome</keyword>
<name>A0ABT6WR79_9ACTN</name>
<dbReference type="EMBL" id="JASCTH010000018">
    <property type="protein sequence ID" value="MDI6102209.1"/>
    <property type="molecule type" value="Genomic_DNA"/>
</dbReference>
<evidence type="ECO:0000256" key="6">
    <source>
        <dbReference type="ARBA" id="ARBA00038076"/>
    </source>
</evidence>
<reference evidence="10 11" key="1">
    <citation type="submission" date="2023-05" db="EMBL/GenBank/DDBJ databases">
        <title>Actinoplanes sp. NEAU-A12 genome sequencing.</title>
        <authorList>
            <person name="Wang Z.-S."/>
        </authorList>
    </citation>
    <scope>NUCLEOTIDE SEQUENCE [LARGE SCALE GENOMIC DNA]</scope>
    <source>
        <strain evidence="10 11">NEAU-A12</strain>
    </source>
</reference>
<evidence type="ECO:0000259" key="9">
    <source>
        <dbReference type="Pfam" id="PF12704"/>
    </source>
</evidence>
<evidence type="ECO:0000313" key="11">
    <source>
        <dbReference type="Proteomes" id="UP001241758"/>
    </source>
</evidence>
<comment type="similarity">
    <text evidence="6">Belongs to the ABC-4 integral membrane protein family.</text>
</comment>
<feature type="transmembrane region" description="Helical" evidence="7">
    <location>
        <begin position="738"/>
        <end position="757"/>
    </location>
</feature>
<dbReference type="Proteomes" id="UP001241758">
    <property type="component" value="Unassembled WGS sequence"/>
</dbReference>
<dbReference type="InterPro" id="IPR003838">
    <property type="entry name" value="ABC3_permease_C"/>
</dbReference>
<evidence type="ECO:0000256" key="2">
    <source>
        <dbReference type="ARBA" id="ARBA00022475"/>
    </source>
</evidence>
<evidence type="ECO:0000256" key="5">
    <source>
        <dbReference type="ARBA" id="ARBA00023136"/>
    </source>
</evidence>